<feature type="compositionally biased region" description="Polar residues" evidence="1">
    <location>
        <begin position="17"/>
        <end position="26"/>
    </location>
</feature>
<comment type="caution">
    <text evidence="2">The sequence shown here is derived from an EMBL/GenBank/DDBJ whole genome shotgun (WGS) entry which is preliminary data.</text>
</comment>
<evidence type="ECO:0000313" key="3">
    <source>
        <dbReference type="Proteomes" id="UP000187609"/>
    </source>
</evidence>
<name>A0A1J6JNG0_NICAT</name>
<feature type="non-terminal residue" evidence="2">
    <location>
        <position position="164"/>
    </location>
</feature>
<accession>A0A1J6JNG0</accession>
<reference evidence="2" key="1">
    <citation type="submission" date="2016-11" db="EMBL/GenBank/DDBJ databases">
        <title>The genome of Nicotiana attenuata.</title>
        <authorList>
            <person name="Xu S."/>
            <person name="Brockmoeller T."/>
            <person name="Gaquerel E."/>
            <person name="Navarro A."/>
            <person name="Kuhl H."/>
            <person name="Gase K."/>
            <person name="Ling Z."/>
            <person name="Zhou W."/>
            <person name="Kreitzer C."/>
            <person name="Stanke M."/>
            <person name="Tang H."/>
            <person name="Lyons E."/>
            <person name="Pandey P."/>
            <person name="Pandey S.P."/>
            <person name="Timmermann B."/>
            <person name="Baldwin I.T."/>
        </authorList>
    </citation>
    <scope>NUCLEOTIDE SEQUENCE [LARGE SCALE GENOMIC DNA]</scope>
    <source>
        <strain evidence="2">UT</strain>
    </source>
</reference>
<dbReference type="Proteomes" id="UP000187609">
    <property type="component" value="Unassembled WGS sequence"/>
</dbReference>
<feature type="non-terminal residue" evidence="2">
    <location>
        <position position="1"/>
    </location>
</feature>
<dbReference type="AlphaFoldDB" id="A0A1J6JNG0"/>
<organism evidence="2 3">
    <name type="scientific">Nicotiana attenuata</name>
    <name type="common">Coyote tobacco</name>
    <dbReference type="NCBI Taxonomy" id="49451"/>
    <lineage>
        <taxon>Eukaryota</taxon>
        <taxon>Viridiplantae</taxon>
        <taxon>Streptophyta</taxon>
        <taxon>Embryophyta</taxon>
        <taxon>Tracheophyta</taxon>
        <taxon>Spermatophyta</taxon>
        <taxon>Magnoliopsida</taxon>
        <taxon>eudicotyledons</taxon>
        <taxon>Gunneridae</taxon>
        <taxon>Pentapetalae</taxon>
        <taxon>asterids</taxon>
        <taxon>lamiids</taxon>
        <taxon>Solanales</taxon>
        <taxon>Solanaceae</taxon>
        <taxon>Nicotianoideae</taxon>
        <taxon>Nicotianeae</taxon>
        <taxon>Nicotiana</taxon>
    </lineage>
</organism>
<protein>
    <submittedName>
        <fullName evidence="2">Uncharacterized protein</fullName>
    </submittedName>
</protein>
<dbReference type="EMBL" id="MJEQ01007871">
    <property type="protein sequence ID" value="OIT19349.1"/>
    <property type="molecule type" value="Genomic_DNA"/>
</dbReference>
<sequence>YENQQSKGGQGREIVSVNGNDEQGNGDTHGEVEPEGAIVTNNMFAALEGQDGAEDDNNQLEMVEVNKIAGTPDKYTKRLNAKAAQFTPKSTGVGSTTIREKELQHKEEENAKVKDVQKESTAAWVSKTFMKNVVATNQSCQEIPSQATEIDAALQLANNERRLN</sequence>
<gene>
    <name evidence="2" type="ORF">A4A49_64453</name>
</gene>
<dbReference type="Gramene" id="OIT19349">
    <property type="protein sequence ID" value="OIT19349"/>
    <property type="gene ID" value="A4A49_64453"/>
</dbReference>
<keyword evidence="3" id="KW-1185">Reference proteome</keyword>
<feature type="region of interest" description="Disordered" evidence="1">
    <location>
        <begin position="1"/>
        <end position="33"/>
    </location>
</feature>
<evidence type="ECO:0000256" key="1">
    <source>
        <dbReference type="SAM" id="MobiDB-lite"/>
    </source>
</evidence>
<proteinExistence type="predicted"/>
<evidence type="ECO:0000313" key="2">
    <source>
        <dbReference type="EMBL" id="OIT19349.1"/>
    </source>
</evidence>